<comment type="caution">
    <text evidence="1">The sequence shown here is derived from an EMBL/GenBank/DDBJ whole genome shotgun (WGS) entry which is preliminary data.</text>
</comment>
<name>A0A227KSR4_9BURK</name>
<dbReference type="Pfam" id="PF20457">
    <property type="entry name" value="DUF6710"/>
    <property type="match status" value="1"/>
</dbReference>
<dbReference type="AlphaFoldDB" id="A0A227KSR4"/>
<accession>A0A227KSR4</accession>
<reference evidence="2" key="1">
    <citation type="submission" date="2017-05" db="EMBL/GenBank/DDBJ databases">
        <title>Improved OligoMM genomes.</title>
        <authorList>
            <person name="Garzetti D."/>
        </authorList>
    </citation>
    <scope>NUCLEOTIDE SEQUENCE [LARGE SCALE GENOMIC DNA]</scope>
    <source>
        <strain evidence="2">YL45</strain>
    </source>
</reference>
<dbReference type="InterPro" id="IPR046556">
    <property type="entry name" value="DUF6710"/>
</dbReference>
<gene>
    <name evidence="1" type="ORF">ADH67_01170</name>
</gene>
<dbReference type="Proteomes" id="UP000214610">
    <property type="component" value="Unassembled WGS sequence"/>
</dbReference>
<sequence>MFQKIWQKIGEPQEKKAFDSVLRTINTICLDKSGDTRWEALLDFQKILLRPVQNLTVRSCYLFEDSAEFVPFDFNTTFGLSQTILEENGAKLSTPPDSLSLQTCADLLFFLPHPSLNLLKMLGEIGKDNRPLGSFQQTEKQSILWIQPLNIGFAVGETLPICISELNENTSLRPQEVLDIQSCLEKIRFNGAHWVDENNDVLGKPVFPEFGWIWEIHRKSLFEFQ</sequence>
<proteinExistence type="predicted"/>
<keyword evidence="2" id="KW-1185">Reference proteome</keyword>
<dbReference type="EMBL" id="NHMP01000001">
    <property type="protein sequence ID" value="OXE50944.1"/>
    <property type="molecule type" value="Genomic_DNA"/>
</dbReference>
<organism evidence="1 2">
    <name type="scientific">Turicimonas muris</name>
    <dbReference type="NCBI Taxonomy" id="1796652"/>
    <lineage>
        <taxon>Bacteria</taxon>
        <taxon>Pseudomonadati</taxon>
        <taxon>Pseudomonadota</taxon>
        <taxon>Betaproteobacteria</taxon>
        <taxon>Burkholderiales</taxon>
        <taxon>Sutterellaceae</taxon>
        <taxon>Turicimonas</taxon>
    </lineage>
</organism>
<dbReference type="RefSeq" id="WP_089275688.1">
    <property type="nucleotide sequence ID" value="NZ_CAJTBZ010000023.1"/>
</dbReference>
<dbReference type="GeneID" id="78363134"/>
<evidence type="ECO:0000313" key="1">
    <source>
        <dbReference type="EMBL" id="OXE50944.1"/>
    </source>
</evidence>
<protein>
    <submittedName>
        <fullName evidence="1">Uncharacterized protein</fullName>
    </submittedName>
</protein>
<evidence type="ECO:0000313" key="2">
    <source>
        <dbReference type="Proteomes" id="UP000214610"/>
    </source>
</evidence>